<dbReference type="AlphaFoldDB" id="A0A833WTM0"/>
<reference evidence="2" key="2">
    <citation type="submission" date="2020-03" db="EMBL/GenBank/DDBJ databases">
        <title>Walnut 2.0.</title>
        <authorList>
            <person name="Marrano A."/>
            <person name="Britton M."/>
            <person name="Zimin A.V."/>
            <person name="Zaini P.A."/>
            <person name="Workman R."/>
            <person name="Puiu D."/>
            <person name="Bianco L."/>
            <person name="Allen B.J."/>
            <person name="Troggio M."/>
            <person name="Leslie C.A."/>
            <person name="Timp W."/>
            <person name="Dendekar A."/>
            <person name="Salzberg S.L."/>
            <person name="Neale D.B."/>
        </authorList>
    </citation>
    <scope>NUCLEOTIDE SEQUENCE</scope>
    <source>
        <tissue evidence="2">Leaves</tissue>
    </source>
</reference>
<dbReference type="EMBL" id="LIHL02000016">
    <property type="protein sequence ID" value="KAF5444354.1"/>
    <property type="molecule type" value="Genomic_DNA"/>
</dbReference>
<dbReference type="Proteomes" id="UP000619265">
    <property type="component" value="Unassembled WGS sequence"/>
</dbReference>
<protein>
    <submittedName>
        <fullName evidence="2">Uncharacterized protein</fullName>
    </submittedName>
</protein>
<reference evidence="2" key="1">
    <citation type="submission" date="2015-10" db="EMBL/GenBank/DDBJ databases">
        <authorList>
            <person name="Martinez-Garcia P.J."/>
            <person name="Crepeau M.W."/>
            <person name="Puiu D."/>
            <person name="Gonzalez-Ibeas D."/>
            <person name="Whalen J."/>
            <person name="Stevens K."/>
            <person name="Paul R."/>
            <person name="Butterfield T."/>
            <person name="Britton M."/>
            <person name="Reagan R."/>
            <person name="Chakraborty S."/>
            <person name="Walawage S.L."/>
            <person name="Vasquez-Gross H.A."/>
            <person name="Cardeno C."/>
            <person name="Famula R."/>
            <person name="Pratt K."/>
            <person name="Kuruganti S."/>
            <person name="Aradhya M.K."/>
            <person name="Leslie C.A."/>
            <person name="Dandekar A.M."/>
            <person name="Salzberg S.L."/>
            <person name="Wegrzyn J.L."/>
            <person name="Langley C.H."/>
            <person name="Neale D.B."/>
        </authorList>
    </citation>
    <scope>NUCLEOTIDE SEQUENCE</scope>
    <source>
        <tissue evidence="2">Leaves</tissue>
    </source>
</reference>
<evidence type="ECO:0000313" key="2">
    <source>
        <dbReference type="EMBL" id="KAF5444354.1"/>
    </source>
</evidence>
<comment type="caution">
    <text evidence="2">The sequence shown here is derived from an EMBL/GenBank/DDBJ whole genome shotgun (WGS) entry which is preliminary data.</text>
</comment>
<gene>
    <name evidence="2" type="ORF">F2P56_036839</name>
</gene>
<feature type="region of interest" description="Disordered" evidence="1">
    <location>
        <begin position="204"/>
        <end position="224"/>
    </location>
</feature>
<proteinExistence type="predicted"/>
<accession>A0A833WTM0</accession>
<sequence length="224" mass="24468">MPQQIHSFNHILFAQEFIAAIPFDLSVEVVHEHMGAGPTVASAPRQHARREYSRHPTGSIWEVPTWAIDQNNVPRHVVNVVGKVVDSENAFREQEVLHRSALVADQGFGFFDELRHVGDLGGVTHVVGFDSRVRLFEPGDQELALVQIDCAAVEVEGVPEEGLVGETKRQKVAAGRAEAKSVGYGSELGGRHVRRVGRVRDRGGVVEESVGDGEREWSGNGGRG</sequence>
<evidence type="ECO:0000256" key="1">
    <source>
        <dbReference type="SAM" id="MobiDB-lite"/>
    </source>
</evidence>
<evidence type="ECO:0000313" key="3">
    <source>
        <dbReference type="Proteomes" id="UP000619265"/>
    </source>
</evidence>
<name>A0A833WTM0_JUGRE</name>
<organism evidence="2 3">
    <name type="scientific">Juglans regia</name>
    <name type="common">English walnut</name>
    <dbReference type="NCBI Taxonomy" id="51240"/>
    <lineage>
        <taxon>Eukaryota</taxon>
        <taxon>Viridiplantae</taxon>
        <taxon>Streptophyta</taxon>
        <taxon>Embryophyta</taxon>
        <taxon>Tracheophyta</taxon>
        <taxon>Spermatophyta</taxon>
        <taxon>Magnoliopsida</taxon>
        <taxon>eudicotyledons</taxon>
        <taxon>Gunneridae</taxon>
        <taxon>Pentapetalae</taxon>
        <taxon>rosids</taxon>
        <taxon>fabids</taxon>
        <taxon>Fagales</taxon>
        <taxon>Juglandaceae</taxon>
        <taxon>Juglans</taxon>
    </lineage>
</organism>
<dbReference type="Gramene" id="Jr16_22030_p2">
    <property type="protein sequence ID" value="cds.Jr16_22030_p2"/>
    <property type="gene ID" value="Jr16_22030"/>
</dbReference>